<dbReference type="AlphaFoldDB" id="X1A0I5"/>
<dbReference type="EMBL" id="BART01008368">
    <property type="protein sequence ID" value="GAG53796.1"/>
    <property type="molecule type" value="Genomic_DNA"/>
</dbReference>
<proteinExistence type="predicted"/>
<accession>X1A0I5</accession>
<dbReference type="InterPro" id="IPR036034">
    <property type="entry name" value="PDZ_sf"/>
</dbReference>
<reference evidence="1" key="1">
    <citation type="journal article" date="2014" name="Front. Microbiol.">
        <title>High frequency of phylogenetically diverse reductive dehalogenase-homologous genes in deep subseafloor sedimentary metagenomes.</title>
        <authorList>
            <person name="Kawai M."/>
            <person name="Futagami T."/>
            <person name="Toyoda A."/>
            <person name="Takaki Y."/>
            <person name="Nishi S."/>
            <person name="Hori S."/>
            <person name="Arai W."/>
            <person name="Tsubouchi T."/>
            <person name="Morono Y."/>
            <person name="Uchiyama I."/>
            <person name="Ito T."/>
            <person name="Fujiyama A."/>
            <person name="Inagaki F."/>
            <person name="Takami H."/>
        </authorList>
    </citation>
    <scope>NUCLEOTIDE SEQUENCE</scope>
    <source>
        <strain evidence="1">Expedition CK06-06</strain>
    </source>
</reference>
<evidence type="ECO:0008006" key="2">
    <source>
        <dbReference type="Google" id="ProtNLM"/>
    </source>
</evidence>
<evidence type="ECO:0000313" key="1">
    <source>
        <dbReference type="EMBL" id="GAG53796.1"/>
    </source>
</evidence>
<dbReference type="SUPFAM" id="SSF50156">
    <property type="entry name" value="PDZ domain-like"/>
    <property type="match status" value="1"/>
</dbReference>
<comment type="caution">
    <text evidence="1">The sequence shown here is derived from an EMBL/GenBank/DDBJ whole genome shotgun (WGS) entry which is preliminary data.</text>
</comment>
<dbReference type="Gene3D" id="2.30.42.10">
    <property type="match status" value="2"/>
</dbReference>
<name>X1A0I5_9ZZZZ</name>
<protein>
    <recommendedName>
        <fullName evidence="2">PDZ domain-containing protein</fullName>
    </recommendedName>
</protein>
<gene>
    <name evidence="1" type="ORF">S01H4_18839</name>
</gene>
<sequence length="184" mass="20249">MEMGKIAAVQQDSEAARLGIQPGDFIDKFSIDNSLSESTAANDPFDDPVDAPELLRQLAEEDGRVRLTVRRSSAGSNGRQSTDEIDVPLRKVTWLSDIVGENDPLDAPALGIAYRVLNRVAEVRPDSPAALAGLQSRDMITKAEFILPKDAKRGSKASPQLELAWVLIQRNAIRERSGRPERFR</sequence>
<organism evidence="1">
    <name type="scientific">marine sediment metagenome</name>
    <dbReference type="NCBI Taxonomy" id="412755"/>
    <lineage>
        <taxon>unclassified sequences</taxon>
        <taxon>metagenomes</taxon>
        <taxon>ecological metagenomes</taxon>
    </lineage>
</organism>